<proteinExistence type="predicted"/>
<evidence type="ECO:0000313" key="3">
    <source>
        <dbReference type="Proteomes" id="UP000187735"/>
    </source>
</evidence>
<organism evidence="2 3">
    <name type="scientific">Fuerstiella marisgermanici</name>
    <dbReference type="NCBI Taxonomy" id="1891926"/>
    <lineage>
        <taxon>Bacteria</taxon>
        <taxon>Pseudomonadati</taxon>
        <taxon>Planctomycetota</taxon>
        <taxon>Planctomycetia</taxon>
        <taxon>Planctomycetales</taxon>
        <taxon>Planctomycetaceae</taxon>
        <taxon>Fuerstiella</taxon>
    </lineage>
</organism>
<evidence type="ECO:0000313" key="2">
    <source>
        <dbReference type="EMBL" id="APZ96584.1"/>
    </source>
</evidence>
<gene>
    <name evidence="2" type="ORF">Fuma_06254</name>
</gene>
<dbReference type="STRING" id="1891926.Fuma_06254"/>
<accession>A0A1P8WR95</accession>
<keyword evidence="3" id="KW-1185">Reference proteome</keyword>
<dbReference type="AlphaFoldDB" id="A0A1P8WR95"/>
<sequence length="57" mass="6369">MKVHVFALANSRQATLPNDWVRCLKSEKFRASEVNSYPALSGEGPPPFDNFDLSSGW</sequence>
<protein>
    <submittedName>
        <fullName evidence="2">Uncharacterized protein</fullName>
    </submittedName>
</protein>
<dbReference type="EMBL" id="CP017641">
    <property type="protein sequence ID" value="APZ96584.1"/>
    <property type="molecule type" value="Genomic_DNA"/>
</dbReference>
<dbReference type="KEGG" id="fmr:Fuma_06254"/>
<name>A0A1P8WR95_9PLAN</name>
<feature type="region of interest" description="Disordered" evidence="1">
    <location>
        <begin position="36"/>
        <end position="57"/>
    </location>
</feature>
<evidence type="ECO:0000256" key="1">
    <source>
        <dbReference type="SAM" id="MobiDB-lite"/>
    </source>
</evidence>
<reference evidence="2 3" key="1">
    <citation type="journal article" date="2016" name="Front. Microbiol.">
        <title>Fuerstia marisgermanicae gen. nov., sp. nov., an Unusual Member of the Phylum Planctomycetes from the German Wadden Sea.</title>
        <authorList>
            <person name="Kohn T."/>
            <person name="Heuer A."/>
            <person name="Jogler M."/>
            <person name="Vollmers J."/>
            <person name="Boedeker C."/>
            <person name="Bunk B."/>
            <person name="Rast P."/>
            <person name="Borchert D."/>
            <person name="Glockner I."/>
            <person name="Freese H.M."/>
            <person name="Klenk H.P."/>
            <person name="Overmann J."/>
            <person name="Kaster A.K."/>
            <person name="Rohde M."/>
            <person name="Wiegand S."/>
            <person name="Jogler C."/>
        </authorList>
    </citation>
    <scope>NUCLEOTIDE SEQUENCE [LARGE SCALE GENOMIC DNA]</scope>
    <source>
        <strain evidence="2 3">NH11</strain>
    </source>
</reference>
<dbReference type="Proteomes" id="UP000187735">
    <property type="component" value="Chromosome"/>
</dbReference>